<reference evidence="7 8" key="1">
    <citation type="submission" date="2024-03" db="EMBL/GenBank/DDBJ databases">
        <title>Rhodococcus navarretei sp. nov. and Pseudarthrobacter quantumdoti sp. nov., two new species with the ability to biosynthesize Quantum Dots isolated from soil samples at Union Glacier, Antarctica.</title>
        <authorList>
            <person name="Vargas M."/>
        </authorList>
    </citation>
    <scope>NUCLEOTIDE SEQUENCE [LARGE SCALE GENOMIC DNA]</scope>
    <source>
        <strain evidence="7 8">RC-2-3</strain>
    </source>
</reference>
<dbReference type="Pfam" id="PF06803">
    <property type="entry name" value="DUF1232"/>
    <property type="match status" value="1"/>
</dbReference>
<sequence>MAWETVAGIVAGLLLAYAVLLVLLWIYARRHPETVTMKDALRLLPDLLRLVRRLAADRTLPAGVRVRLVLLLGYLLLPIDLVPDFIPVIGYADDAVIVALVLRSVLKRAGPGALGRHWPGTPAGLEIILRAAAPVRRRP</sequence>
<proteinExistence type="predicted"/>
<evidence type="ECO:0000256" key="4">
    <source>
        <dbReference type="ARBA" id="ARBA00023136"/>
    </source>
</evidence>
<dbReference type="Proteomes" id="UP001623384">
    <property type="component" value="Chromosome"/>
</dbReference>
<keyword evidence="2 5" id="KW-0812">Transmembrane</keyword>
<dbReference type="RefSeq" id="WP_406635857.1">
    <property type="nucleotide sequence ID" value="NZ_CP148033.1"/>
</dbReference>
<evidence type="ECO:0000259" key="6">
    <source>
        <dbReference type="Pfam" id="PF06803"/>
    </source>
</evidence>
<evidence type="ECO:0000256" key="1">
    <source>
        <dbReference type="ARBA" id="ARBA00004127"/>
    </source>
</evidence>
<comment type="subcellular location">
    <subcellularLocation>
        <location evidence="1">Endomembrane system</location>
        <topology evidence="1">Multi-pass membrane protein</topology>
    </subcellularLocation>
</comment>
<protein>
    <submittedName>
        <fullName evidence="7">YkvA family protein</fullName>
    </submittedName>
</protein>
<keyword evidence="4 5" id="KW-0472">Membrane</keyword>
<evidence type="ECO:0000256" key="5">
    <source>
        <dbReference type="SAM" id="Phobius"/>
    </source>
</evidence>
<accession>A0ABZ2R9U6</accession>
<evidence type="ECO:0000256" key="3">
    <source>
        <dbReference type="ARBA" id="ARBA00022989"/>
    </source>
</evidence>
<organism evidence="7 8">
    <name type="scientific">Pseudarthrobacter quantipunctorum</name>
    <dbReference type="NCBI Taxonomy" id="3128980"/>
    <lineage>
        <taxon>Bacteria</taxon>
        <taxon>Bacillati</taxon>
        <taxon>Actinomycetota</taxon>
        <taxon>Actinomycetes</taxon>
        <taxon>Micrococcales</taxon>
        <taxon>Micrococcaceae</taxon>
        <taxon>Pseudarthrobacter</taxon>
    </lineage>
</organism>
<feature type="transmembrane region" description="Helical" evidence="5">
    <location>
        <begin position="6"/>
        <end position="28"/>
    </location>
</feature>
<dbReference type="InterPro" id="IPR010652">
    <property type="entry name" value="DUF1232"/>
</dbReference>
<keyword evidence="8" id="KW-1185">Reference proteome</keyword>
<dbReference type="EMBL" id="CP148033">
    <property type="protein sequence ID" value="WXK93473.1"/>
    <property type="molecule type" value="Genomic_DNA"/>
</dbReference>
<evidence type="ECO:0000256" key="2">
    <source>
        <dbReference type="ARBA" id="ARBA00022692"/>
    </source>
</evidence>
<keyword evidence="3 5" id="KW-1133">Transmembrane helix</keyword>
<evidence type="ECO:0000313" key="8">
    <source>
        <dbReference type="Proteomes" id="UP001623384"/>
    </source>
</evidence>
<gene>
    <name evidence="7" type="ORF">WHH00_01365</name>
</gene>
<name>A0ABZ2R9U6_9MICC</name>
<evidence type="ECO:0000313" key="7">
    <source>
        <dbReference type="EMBL" id="WXK93473.1"/>
    </source>
</evidence>
<feature type="domain" description="DUF1232" evidence="6">
    <location>
        <begin position="65"/>
        <end position="100"/>
    </location>
</feature>